<evidence type="ECO:0000313" key="3">
    <source>
        <dbReference type="Proteomes" id="UP001596101"/>
    </source>
</evidence>
<evidence type="ECO:0000259" key="1">
    <source>
        <dbReference type="PROSITE" id="PS50943"/>
    </source>
</evidence>
<dbReference type="Pfam" id="PF01381">
    <property type="entry name" value="HTH_3"/>
    <property type="match status" value="1"/>
</dbReference>
<dbReference type="Gene3D" id="1.10.260.40">
    <property type="entry name" value="lambda repressor-like DNA-binding domains"/>
    <property type="match status" value="1"/>
</dbReference>
<name>A0ABW0MKN7_9BURK</name>
<dbReference type="InterPro" id="IPR001387">
    <property type="entry name" value="Cro/C1-type_HTH"/>
</dbReference>
<dbReference type="EMBL" id="JBHSMR010000013">
    <property type="protein sequence ID" value="MFC5478443.1"/>
    <property type="molecule type" value="Genomic_DNA"/>
</dbReference>
<dbReference type="SMART" id="SM00530">
    <property type="entry name" value="HTH_XRE"/>
    <property type="match status" value="1"/>
</dbReference>
<reference evidence="3" key="1">
    <citation type="journal article" date="2019" name="Int. J. Syst. Evol. Microbiol.">
        <title>The Global Catalogue of Microorganisms (GCM) 10K type strain sequencing project: providing services to taxonomists for standard genome sequencing and annotation.</title>
        <authorList>
            <consortium name="The Broad Institute Genomics Platform"/>
            <consortium name="The Broad Institute Genome Sequencing Center for Infectious Disease"/>
            <person name="Wu L."/>
            <person name="Ma J."/>
        </authorList>
    </citation>
    <scope>NUCLEOTIDE SEQUENCE [LARGE SCALE GENOMIC DNA]</scope>
    <source>
        <strain evidence="3">CCUG 43111</strain>
    </source>
</reference>
<accession>A0ABW0MKN7</accession>
<feature type="domain" description="HTH cro/C1-type" evidence="1">
    <location>
        <begin position="11"/>
        <end position="63"/>
    </location>
</feature>
<dbReference type="PROSITE" id="PS50943">
    <property type="entry name" value="HTH_CROC1"/>
    <property type="match status" value="1"/>
</dbReference>
<proteinExistence type="predicted"/>
<evidence type="ECO:0000313" key="2">
    <source>
        <dbReference type="EMBL" id="MFC5478443.1"/>
    </source>
</evidence>
<keyword evidence="3" id="KW-1185">Reference proteome</keyword>
<organism evidence="2 3">
    <name type="scientific">Massilia suwonensis</name>
    <dbReference type="NCBI Taxonomy" id="648895"/>
    <lineage>
        <taxon>Bacteria</taxon>
        <taxon>Pseudomonadati</taxon>
        <taxon>Pseudomonadota</taxon>
        <taxon>Betaproteobacteria</taxon>
        <taxon>Burkholderiales</taxon>
        <taxon>Oxalobacteraceae</taxon>
        <taxon>Telluria group</taxon>
        <taxon>Massilia</taxon>
    </lineage>
</organism>
<comment type="caution">
    <text evidence="2">The sequence shown here is derived from an EMBL/GenBank/DDBJ whole genome shotgun (WGS) entry which is preliminary data.</text>
</comment>
<dbReference type="RefSeq" id="WP_379754143.1">
    <property type="nucleotide sequence ID" value="NZ_JBHSMR010000013.1"/>
</dbReference>
<sequence>MGLLKQFGTGLQKARKSRGLTQEDFSVVSSRTYLSSLERGIKAPTITKIDDIAAVLGVHPLSLVAFAYLPTDVEERKKLFSQVIADLESFEDQGDSHDSR</sequence>
<dbReference type="Proteomes" id="UP001596101">
    <property type="component" value="Unassembled WGS sequence"/>
</dbReference>
<protein>
    <submittedName>
        <fullName evidence="2">Helix-turn-helix domain-containing protein</fullName>
    </submittedName>
</protein>
<dbReference type="SUPFAM" id="SSF47413">
    <property type="entry name" value="lambda repressor-like DNA-binding domains"/>
    <property type="match status" value="1"/>
</dbReference>
<dbReference type="InterPro" id="IPR010982">
    <property type="entry name" value="Lambda_DNA-bd_dom_sf"/>
</dbReference>
<gene>
    <name evidence="2" type="ORF">ACFPQ5_09610</name>
</gene>
<dbReference type="CDD" id="cd00093">
    <property type="entry name" value="HTH_XRE"/>
    <property type="match status" value="1"/>
</dbReference>